<name>A0A2P2N4J9_RHIMU</name>
<dbReference type="AlphaFoldDB" id="A0A2P2N4J9"/>
<accession>A0A2P2N4J9</accession>
<protein>
    <submittedName>
        <fullName evidence="1">Uncharacterized protein</fullName>
    </submittedName>
</protein>
<sequence length="59" mass="6996">MPLHSSLSLCLQPYNYTQRRSIIGSIFLFTFACVEYEDKGIMWTFMEVTIQLTFRPSRK</sequence>
<reference evidence="1" key="1">
    <citation type="submission" date="2018-02" db="EMBL/GenBank/DDBJ databases">
        <title>Rhizophora mucronata_Transcriptome.</title>
        <authorList>
            <person name="Meera S.P."/>
            <person name="Sreeshan A."/>
            <person name="Augustine A."/>
        </authorList>
    </citation>
    <scope>NUCLEOTIDE SEQUENCE</scope>
    <source>
        <tissue evidence="1">Leaf</tissue>
    </source>
</reference>
<dbReference type="EMBL" id="GGEC01056915">
    <property type="protein sequence ID" value="MBX37399.1"/>
    <property type="molecule type" value="Transcribed_RNA"/>
</dbReference>
<evidence type="ECO:0000313" key="1">
    <source>
        <dbReference type="EMBL" id="MBX37399.1"/>
    </source>
</evidence>
<organism evidence="1">
    <name type="scientific">Rhizophora mucronata</name>
    <name type="common">Asiatic mangrove</name>
    <dbReference type="NCBI Taxonomy" id="61149"/>
    <lineage>
        <taxon>Eukaryota</taxon>
        <taxon>Viridiplantae</taxon>
        <taxon>Streptophyta</taxon>
        <taxon>Embryophyta</taxon>
        <taxon>Tracheophyta</taxon>
        <taxon>Spermatophyta</taxon>
        <taxon>Magnoliopsida</taxon>
        <taxon>eudicotyledons</taxon>
        <taxon>Gunneridae</taxon>
        <taxon>Pentapetalae</taxon>
        <taxon>rosids</taxon>
        <taxon>fabids</taxon>
        <taxon>Malpighiales</taxon>
        <taxon>Rhizophoraceae</taxon>
        <taxon>Rhizophora</taxon>
    </lineage>
</organism>
<proteinExistence type="predicted"/>